<keyword evidence="2" id="KW-1185">Reference proteome</keyword>
<proteinExistence type="predicted"/>
<dbReference type="EMBL" id="JBGNUJ010000011">
    <property type="protein sequence ID" value="KAL3954312.1"/>
    <property type="molecule type" value="Genomic_DNA"/>
</dbReference>
<name>A0ACC4DDU1_PURLI</name>
<evidence type="ECO:0000313" key="2">
    <source>
        <dbReference type="Proteomes" id="UP001638806"/>
    </source>
</evidence>
<comment type="caution">
    <text evidence="1">The sequence shown here is derived from an EMBL/GenBank/DDBJ whole genome shotgun (WGS) entry which is preliminary data.</text>
</comment>
<organism evidence="1 2">
    <name type="scientific">Purpureocillium lilacinum</name>
    <name type="common">Paecilomyces lilacinus</name>
    <dbReference type="NCBI Taxonomy" id="33203"/>
    <lineage>
        <taxon>Eukaryota</taxon>
        <taxon>Fungi</taxon>
        <taxon>Dikarya</taxon>
        <taxon>Ascomycota</taxon>
        <taxon>Pezizomycotina</taxon>
        <taxon>Sordariomycetes</taxon>
        <taxon>Hypocreomycetidae</taxon>
        <taxon>Hypocreales</taxon>
        <taxon>Ophiocordycipitaceae</taxon>
        <taxon>Purpureocillium</taxon>
    </lineage>
</organism>
<gene>
    <name evidence="1" type="ORF">ACCO45_012268</name>
</gene>
<protein>
    <submittedName>
        <fullName evidence="1">Uncharacterized protein</fullName>
    </submittedName>
</protein>
<accession>A0ACC4DDU1</accession>
<reference evidence="1" key="1">
    <citation type="submission" date="2024-12" db="EMBL/GenBank/DDBJ databases">
        <title>Comparative genomics and development of molecular markers within Purpureocillium lilacinum and among Purpureocillium species.</title>
        <authorList>
            <person name="Yeh Z.-Y."/>
            <person name="Ni N.-T."/>
            <person name="Lo P.-H."/>
            <person name="Mushyakhwo K."/>
            <person name="Lin C.-F."/>
            <person name="Nai Y.-S."/>
        </authorList>
    </citation>
    <scope>NUCLEOTIDE SEQUENCE</scope>
    <source>
        <strain evidence="1">NCHU-NPUST-175</strain>
    </source>
</reference>
<dbReference type="Proteomes" id="UP001638806">
    <property type="component" value="Unassembled WGS sequence"/>
</dbReference>
<evidence type="ECO:0000313" key="1">
    <source>
        <dbReference type="EMBL" id="KAL3954312.1"/>
    </source>
</evidence>
<sequence>MRATSFAPAALALLLQLTLADQQQQQQQPLSRLRPSHQPPTADEPSPLPKQQHHHHVDAASAPPYRDSLLSLHKSLVSIESITGNENEVGRWLVDYLVGRGYAAELQFVAPSDGTPEGKERFNVVAWPGGHDEGTGNGAGRSSRRSGRADPRVVLTSHIDVVPPHIPYSISDDGDAITSRTMIKGRGSVDAKASVAAIITALDDLLHADSASPASSLSDDVMLLFVVDEEVAGAGMRAFSDSLARMDPRRGPSRPSSSASRPRTSSPAATRAPCSATSPPAAGYPWLGKSANELMVRALDRVLDADLGTSDLFGNTTVNVGLFEGGVAGNVIPERAFVKIGVRVAIGPQKQGAKVVEDKIQRILDEVDDEAFTFTCSQGYGSVECNCDVPDFDTITVNYGTDVPNLAGNHTRYLYGPGDILVAHGARENLTVGVLEEAVEGYKKLILHALDHAQ</sequence>